<evidence type="ECO:0000313" key="2">
    <source>
        <dbReference type="Proteomes" id="UP000620075"/>
    </source>
</evidence>
<dbReference type="Pfam" id="PF05768">
    <property type="entry name" value="Glrx-like"/>
    <property type="match status" value="1"/>
</dbReference>
<proteinExistence type="predicted"/>
<dbReference type="SUPFAM" id="SSF52833">
    <property type="entry name" value="Thioredoxin-like"/>
    <property type="match status" value="1"/>
</dbReference>
<dbReference type="AlphaFoldDB" id="A0A934KDS7"/>
<dbReference type="EMBL" id="JAEKNQ010000028">
    <property type="protein sequence ID" value="MBJ7602935.1"/>
    <property type="molecule type" value="Genomic_DNA"/>
</dbReference>
<protein>
    <submittedName>
        <fullName evidence="1">Glutaredoxin family protein</fullName>
    </submittedName>
</protein>
<dbReference type="Gene3D" id="3.40.30.10">
    <property type="entry name" value="Glutaredoxin"/>
    <property type="match status" value="1"/>
</dbReference>
<evidence type="ECO:0000313" key="1">
    <source>
        <dbReference type="EMBL" id="MBJ7602935.1"/>
    </source>
</evidence>
<organism evidence="1 2">
    <name type="scientific">Candidatus Dormiibacter inghamiae</name>
    <dbReference type="NCBI Taxonomy" id="3127013"/>
    <lineage>
        <taxon>Bacteria</taxon>
        <taxon>Bacillati</taxon>
        <taxon>Candidatus Dormiibacterota</taxon>
        <taxon>Candidatus Dormibacteria</taxon>
        <taxon>Candidatus Dormibacterales</taxon>
        <taxon>Candidatus Dormibacteraceae</taxon>
        <taxon>Candidatus Dormiibacter</taxon>
    </lineage>
</organism>
<name>A0A934KDS7_9BACT</name>
<accession>A0A934KDS7</accession>
<dbReference type="Proteomes" id="UP000620075">
    <property type="component" value="Unassembled WGS sequence"/>
</dbReference>
<dbReference type="RefSeq" id="WP_338178092.1">
    <property type="nucleotide sequence ID" value="NZ_JAEKNQ010000028.1"/>
</dbReference>
<comment type="caution">
    <text evidence="1">The sequence shown here is derived from an EMBL/GenBank/DDBJ whole genome shotgun (WGS) entry which is preliminary data.</text>
</comment>
<dbReference type="InterPro" id="IPR036249">
    <property type="entry name" value="Thioredoxin-like_sf"/>
</dbReference>
<sequence>MRAQLVGRKDCHLCSEAAAALRSLGTAVEELDVDADPELFRLYDFRVPVLLIDGRVVGEGRLTEASLRSLLARG</sequence>
<gene>
    <name evidence="1" type="ORF">JF888_07055</name>
</gene>
<dbReference type="InterPro" id="IPR008554">
    <property type="entry name" value="Glutaredoxin-like"/>
</dbReference>
<reference evidence="1 2" key="1">
    <citation type="submission" date="2020-10" db="EMBL/GenBank/DDBJ databases">
        <title>Ca. Dormibacterota MAGs.</title>
        <authorList>
            <person name="Montgomery K."/>
        </authorList>
    </citation>
    <scope>NUCLEOTIDE SEQUENCE [LARGE SCALE GENOMIC DNA]</scope>
    <source>
        <strain evidence="1">SC8811_S16_3</strain>
    </source>
</reference>